<dbReference type="InterPro" id="IPR036188">
    <property type="entry name" value="FAD/NAD-bd_sf"/>
</dbReference>
<dbReference type="RefSeq" id="WP_139634588.1">
    <property type="nucleotide sequence ID" value="NZ_VDLX02000015.1"/>
</dbReference>
<dbReference type="GO" id="GO:0071949">
    <property type="term" value="F:FAD binding"/>
    <property type="evidence" value="ECO:0007669"/>
    <property type="project" value="InterPro"/>
</dbReference>
<feature type="domain" description="FAD-binding" evidence="3">
    <location>
        <begin position="2"/>
        <end position="343"/>
    </location>
</feature>
<proteinExistence type="predicted"/>
<dbReference type="GO" id="GO:0004497">
    <property type="term" value="F:monooxygenase activity"/>
    <property type="evidence" value="ECO:0007669"/>
    <property type="project" value="UniProtKB-KW"/>
</dbReference>
<accession>A0A5C4VZL2</accession>
<dbReference type="InterPro" id="IPR002938">
    <property type="entry name" value="FAD-bd"/>
</dbReference>
<name>A0A5C4VZL2_9ACTN</name>
<gene>
    <name evidence="4" type="ORF">FH608_034655</name>
</gene>
<keyword evidence="5" id="KW-1185">Reference proteome</keyword>
<evidence type="ECO:0000259" key="3">
    <source>
        <dbReference type="Pfam" id="PF01494"/>
    </source>
</evidence>
<dbReference type="AlphaFoldDB" id="A0A5C4VZL2"/>
<comment type="caution">
    <text evidence="4">The sequence shown here is derived from an EMBL/GenBank/DDBJ whole genome shotgun (WGS) entry which is preliminary data.</text>
</comment>
<evidence type="ECO:0000313" key="5">
    <source>
        <dbReference type="Proteomes" id="UP000312512"/>
    </source>
</evidence>
<sequence>MRVVVVGGGVAGSASAVALARIGAHVTVYEAYDDPAGPVGSFVSLSVNGLRGLEALGCLEAVQRAGFPVERQRMWSGRDRLLGDVPRGRRGGDPLHSVTLMRADLVRALREEATRAGARIAVGTRLGPAPSGPLTAGADPYGALKAGADPYGPLTAGADLVVGADGIWSATRQTIDPTAPWPSYAGLYSISGVTDRPVHLPGDRPQGFNMVFARRGAFIYLPAPDGTVWWSAQVAAADPPADPAAVTLGELAGLFATEQTPHAVIRASSAVTAATLLHVLPPVTRRHDGRRTVLVGDAAHPVGAGQGASMAVEDAIALARELSATADIPAALAAFDRIRHDRTGKLARSAAANRDAKTAGPVAARLREIMMPFFFNRFYEKGTGWLYDHDLGQLPAGRPY</sequence>
<keyword evidence="1" id="KW-0560">Oxidoreductase</keyword>
<protein>
    <submittedName>
        <fullName evidence="4">FAD-dependent oxidoreductase</fullName>
    </submittedName>
</protein>
<dbReference type="SUPFAM" id="SSF51905">
    <property type="entry name" value="FAD/NAD(P)-binding domain"/>
    <property type="match status" value="1"/>
</dbReference>
<dbReference type="Gene3D" id="3.30.9.10">
    <property type="entry name" value="D-Amino Acid Oxidase, subunit A, domain 2"/>
    <property type="match status" value="1"/>
</dbReference>
<evidence type="ECO:0000256" key="2">
    <source>
        <dbReference type="ARBA" id="ARBA00023033"/>
    </source>
</evidence>
<dbReference type="Proteomes" id="UP000312512">
    <property type="component" value="Unassembled WGS sequence"/>
</dbReference>
<dbReference type="InterPro" id="IPR050493">
    <property type="entry name" value="FAD-dep_Monooxygenase_BioMet"/>
</dbReference>
<dbReference type="OrthoDB" id="9782160at2"/>
<dbReference type="Pfam" id="PF01494">
    <property type="entry name" value="FAD_binding_3"/>
    <property type="match status" value="1"/>
</dbReference>
<dbReference type="EMBL" id="VDLX02000015">
    <property type="protein sequence ID" value="KAB8190654.1"/>
    <property type="molecule type" value="Genomic_DNA"/>
</dbReference>
<organism evidence="4 5">
    <name type="scientific">Nonomuraea phyllanthi</name>
    <dbReference type="NCBI Taxonomy" id="2219224"/>
    <lineage>
        <taxon>Bacteria</taxon>
        <taxon>Bacillati</taxon>
        <taxon>Actinomycetota</taxon>
        <taxon>Actinomycetes</taxon>
        <taxon>Streptosporangiales</taxon>
        <taxon>Streptosporangiaceae</taxon>
        <taxon>Nonomuraea</taxon>
    </lineage>
</organism>
<dbReference type="Gene3D" id="3.50.50.60">
    <property type="entry name" value="FAD/NAD(P)-binding domain"/>
    <property type="match status" value="1"/>
</dbReference>
<evidence type="ECO:0000256" key="1">
    <source>
        <dbReference type="ARBA" id="ARBA00023002"/>
    </source>
</evidence>
<dbReference type="PANTHER" id="PTHR13789">
    <property type="entry name" value="MONOOXYGENASE"/>
    <property type="match status" value="1"/>
</dbReference>
<keyword evidence="2" id="KW-0503">Monooxygenase</keyword>
<reference evidence="4 5" key="1">
    <citation type="submission" date="2019-10" db="EMBL/GenBank/DDBJ databases">
        <title>Nonomuraea sp. nov., isolated from Phyllanthus amarus.</title>
        <authorList>
            <person name="Klykleung N."/>
            <person name="Tanasupawat S."/>
        </authorList>
    </citation>
    <scope>NUCLEOTIDE SEQUENCE [LARGE SCALE GENOMIC DNA]</scope>
    <source>
        <strain evidence="4 5">PA1-10</strain>
    </source>
</reference>
<dbReference type="PANTHER" id="PTHR13789:SF309">
    <property type="entry name" value="PUTATIVE (AFU_ORTHOLOGUE AFUA_6G14510)-RELATED"/>
    <property type="match status" value="1"/>
</dbReference>
<evidence type="ECO:0000313" key="4">
    <source>
        <dbReference type="EMBL" id="KAB8190654.1"/>
    </source>
</evidence>
<dbReference type="PRINTS" id="PR00420">
    <property type="entry name" value="RNGMNOXGNASE"/>
</dbReference>